<proteinExistence type="predicted"/>
<dbReference type="Proteomes" id="UP000789508">
    <property type="component" value="Unassembled WGS sequence"/>
</dbReference>
<dbReference type="EMBL" id="CAJVPS010001181">
    <property type="protein sequence ID" value="CAG8527888.1"/>
    <property type="molecule type" value="Genomic_DNA"/>
</dbReference>
<feature type="compositionally biased region" description="Basic and acidic residues" evidence="1">
    <location>
        <begin position="9"/>
        <end position="25"/>
    </location>
</feature>
<comment type="caution">
    <text evidence="2">The sequence shown here is derived from an EMBL/GenBank/DDBJ whole genome shotgun (WGS) entry which is preliminary data.</text>
</comment>
<sequence>MSNVGSINRDPDEPIKEKQKFKETVENQNISKNSSWLLDFSGYPPKFITSSRISVQQLLESWPNPAKKSQADTINSASTICYLYNPQKNNELHVIRDFLPDLVASLHKRHALGSASFKATPEKPGDYICVDPTERNRRYVVD</sequence>
<keyword evidence="3" id="KW-1185">Reference proteome</keyword>
<evidence type="ECO:0000313" key="2">
    <source>
        <dbReference type="EMBL" id="CAG8527888.1"/>
    </source>
</evidence>
<evidence type="ECO:0000313" key="3">
    <source>
        <dbReference type="Proteomes" id="UP000789508"/>
    </source>
</evidence>
<feature type="region of interest" description="Disordered" evidence="1">
    <location>
        <begin position="1"/>
        <end position="26"/>
    </location>
</feature>
<name>A0A9N9FDK7_9GLOM</name>
<gene>
    <name evidence="2" type="ORF">ALEPTO_LOCUS4791</name>
</gene>
<evidence type="ECO:0000256" key="1">
    <source>
        <dbReference type="SAM" id="MobiDB-lite"/>
    </source>
</evidence>
<dbReference type="AlphaFoldDB" id="A0A9N9FDK7"/>
<organism evidence="2 3">
    <name type="scientific">Ambispora leptoticha</name>
    <dbReference type="NCBI Taxonomy" id="144679"/>
    <lineage>
        <taxon>Eukaryota</taxon>
        <taxon>Fungi</taxon>
        <taxon>Fungi incertae sedis</taxon>
        <taxon>Mucoromycota</taxon>
        <taxon>Glomeromycotina</taxon>
        <taxon>Glomeromycetes</taxon>
        <taxon>Archaeosporales</taxon>
        <taxon>Ambisporaceae</taxon>
        <taxon>Ambispora</taxon>
    </lineage>
</organism>
<reference evidence="2" key="1">
    <citation type="submission" date="2021-06" db="EMBL/GenBank/DDBJ databases">
        <authorList>
            <person name="Kallberg Y."/>
            <person name="Tangrot J."/>
            <person name="Rosling A."/>
        </authorList>
    </citation>
    <scope>NUCLEOTIDE SEQUENCE</scope>
    <source>
        <strain evidence="2">FL130A</strain>
    </source>
</reference>
<protein>
    <submittedName>
        <fullName evidence="2">11148_t:CDS:1</fullName>
    </submittedName>
</protein>
<accession>A0A9N9FDK7</accession>